<evidence type="ECO:0000256" key="1">
    <source>
        <dbReference type="ARBA" id="ARBA00004302"/>
    </source>
</evidence>
<evidence type="ECO:0000259" key="10">
    <source>
        <dbReference type="PROSITE" id="PS50027"/>
    </source>
</evidence>
<keyword evidence="4" id="KW-0964">Secreted</keyword>
<dbReference type="OrthoDB" id="430826at2759"/>
<dbReference type="InterPro" id="IPR050440">
    <property type="entry name" value="Laminin/Netrin_ECM"/>
</dbReference>
<dbReference type="PROSITE" id="PS01248">
    <property type="entry name" value="EGF_LAM_1"/>
    <property type="match status" value="1"/>
</dbReference>
<dbReference type="PANTHER" id="PTHR10574">
    <property type="entry name" value="NETRIN/LAMININ-RELATED"/>
    <property type="match status" value="1"/>
</dbReference>
<keyword evidence="3" id="KW-0677">Repeat</keyword>
<evidence type="ECO:0000256" key="8">
    <source>
        <dbReference type="PROSITE-ProRule" id="PRU00460"/>
    </source>
</evidence>
<protein>
    <submittedName>
        <fullName evidence="12">LAMC2 protein</fullName>
    </submittedName>
</protein>
<proteinExistence type="predicted"/>
<feature type="non-terminal residue" evidence="12">
    <location>
        <position position="1"/>
    </location>
</feature>
<dbReference type="PANTHER" id="PTHR10574:SF313">
    <property type="entry name" value="LAMININ SUBUNIT GAMMA-2"/>
    <property type="match status" value="1"/>
</dbReference>
<dbReference type="Proteomes" id="UP000621168">
    <property type="component" value="Unassembled WGS sequence"/>
</dbReference>
<keyword evidence="2" id="KW-0732">Signal</keyword>
<dbReference type="InterPro" id="IPR002049">
    <property type="entry name" value="LE_dom"/>
</dbReference>
<dbReference type="Pfam" id="PF00052">
    <property type="entry name" value="Laminin_B"/>
    <property type="match status" value="1"/>
</dbReference>
<organism evidence="12 13">
    <name type="scientific">Corythaeola cristata</name>
    <name type="common">Great blue turaco</name>
    <dbReference type="NCBI Taxonomy" id="103954"/>
    <lineage>
        <taxon>Eukaryota</taxon>
        <taxon>Metazoa</taxon>
        <taxon>Chordata</taxon>
        <taxon>Craniata</taxon>
        <taxon>Vertebrata</taxon>
        <taxon>Euteleostomi</taxon>
        <taxon>Archelosauria</taxon>
        <taxon>Archosauria</taxon>
        <taxon>Dinosauria</taxon>
        <taxon>Saurischia</taxon>
        <taxon>Theropoda</taxon>
        <taxon>Coelurosauria</taxon>
        <taxon>Aves</taxon>
        <taxon>Neognathae</taxon>
        <taxon>Neoaves</taxon>
        <taxon>Otidimorphae</taxon>
        <taxon>Musophagiformes</taxon>
        <taxon>Musophagidae</taxon>
        <taxon>Corythaeola</taxon>
    </lineage>
</organism>
<dbReference type="SUPFAM" id="SSF57997">
    <property type="entry name" value="Tropomyosin"/>
    <property type="match status" value="1"/>
</dbReference>
<feature type="non-terminal residue" evidence="12">
    <location>
        <position position="862"/>
    </location>
</feature>
<dbReference type="Pfam" id="PF00053">
    <property type="entry name" value="EGF_laminin"/>
    <property type="match status" value="4"/>
</dbReference>
<evidence type="ECO:0000256" key="7">
    <source>
        <dbReference type="ARBA" id="ARBA00023292"/>
    </source>
</evidence>
<keyword evidence="7 8" id="KW-0424">Laminin EGF-like domain</keyword>
<evidence type="ECO:0000313" key="12">
    <source>
        <dbReference type="EMBL" id="NXC20555.1"/>
    </source>
</evidence>
<dbReference type="InterPro" id="IPR000742">
    <property type="entry name" value="EGF"/>
</dbReference>
<evidence type="ECO:0000256" key="2">
    <source>
        <dbReference type="ARBA" id="ARBA00022729"/>
    </source>
</evidence>
<evidence type="ECO:0000313" key="13">
    <source>
        <dbReference type="Proteomes" id="UP000621168"/>
    </source>
</evidence>
<feature type="domain" description="Laminin IV type A" evidence="11">
    <location>
        <begin position="1"/>
        <end position="66"/>
    </location>
</feature>
<keyword evidence="5 8" id="KW-1015">Disulfide bond</keyword>
<reference evidence="12" key="1">
    <citation type="submission" date="2019-09" db="EMBL/GenBank/DDBJ databases">
        <title>Bird 10,000 Genomes (B10K) Project - Family phase.</title>
        <authorList>
            <person name="Zhang G."/>
        </authorList>
    </citation>
    <scope>NUCLEOTIDE SEQUENCE</scope>
    <source>
        <strain evidence="12">B10K-CU-031-40</strain>
    </source>
</reference>
<evidence type="ECO:0000256" key="5">
    <source>
        <dbReference type="ARBA" id="ARBA00023157"/>
    </source>
</evidence>
<dbReference type="InterPro" id="IPR000034">
    <property type="entry name" value="Laminin_IV"/>
</dbReference>
<keyword evidence="6" id="KW-0325">Glycoprotein</keyword>
<feature type="disulfide bond" evidence="8">
    <location>
        <begin position="221"/>
        <end position="230"/>
    </location>
</feature>
<evidence type="ECO:0000256" key="6">
    <source>
        <dbReference type="ARBA" id="ARBA00023180"/>
    </source>
</evidence>
<dbReference type="AlphaFoldDB" id="A0A851LYS2"/>
<dbReference type="SUPFAM" id="SSF57196">
    <property type="entry name" value="EGF/Laminin"/>
    <property type="match status" value="2"/>
</dbReference>
<evidence type="ECO:0000256" key="4">
    <source>
        <dbReference type="ARBA" id="ARBA00022869"/>
    </source>
</evidence>
<sequence length="862" mass="93307">TGRLDEQPSSKWSPRLNHFEYRRLLGNLTALWIRATFGEYSTGYIDNVTLVSAQPVAGIPAPWVEWCQCPAGYRGQFCESCAPGYRRDIPSLGPFGICVPCNCQGGGICDPDTGECYSGDENVGNSVSCPFGFYRDPRQPHGCRTCPCGNGQGCSVVPGSEEVVCDHCPPGAAGANCEYCADGYFGDPAASRPCQMCRCNGNVEPNAVGNCDRRTGECLKCIYNTAGFYCDRCKDGFFGNPLAPDPADKCRACACDSAGAEPLKCGSDGSCICKPGFEGPNCEESKCPACYGQVKDQVELYLQQLAELELLFSEVQAGGGAESQELEGRMQLAEEMLRAILGEALSLQASDRSLESRVARMKGQGSNSQSRLEEVKATVERLRSLGSQYERQVQDTRRLLERARLDLVRSGAALRQVTIPVSNLPGGSNQFLVLAQEALRLANSHTQAANTVEQAAKAAREDARQALELVRAATGGEAAASSSLQGLLGKYKELKSLAGGLKDEADGMASEADKAYQGSLVLLNSLSRLTKTDISSFEGEATRLKEDASALLSLVDTYMAQHRQLQSRTGRWEEEIKQLLRRGEGERATLTQLLSRANLARSTALQAVSAGNATFYEVEQILKSLRGFNLQADDKRREAEDVMRRLPIISSMVASAREKTDRAETILGSAASESKAANSAAGKAKEITMGIQQEITRLKVEANKTADGVLALEKAVATLRREAKEVDGEFERKFSEVEADGAVIQETAQEAQSVHAKAGRAGVVVQETLSALEELLRLMNQPGAVDEEGLKQLEINFSKAKTRSNQLKDEMSELEQTATLQKARVRTLESSIDEILADIKNLEDIQRSLPPGCYNTKAIELP</sequence>
<dbReference type="GO" id="GO:0009888">
    <property type="term" value="P:tissue development"/>
    <property type="evidence" value="ECO:0007669"/>
    <property type="project" value="TreeGrafter"/>
</dbReference>
<dbReference type="SMART" id="SM00180">
    <property type="entry name" value="EGF_Lam"/>
    <property type="match status" value="3"/>
</dbReference>
<comment type="caution">
    <text evidence="8">Lacks conserved residue(s) required for the propagation of feature annotation.</text>
</comment>
<gene>
    <name evidence="12" type="primary">Lamc2</name>
    <name evidence="12" type="ORF">CORCRI_R04723</name>
</gene>
<keyword evidence="4" id="KW-0272">Extracellular matrix</keyword>
<keyword evidence="9" id="KW-0175">Coiled coil</keyword>
<dbReference type="GO" id="GO:0005604">
    <property type="term" value="C:basement membrane"/>
    <property type="evidence" value="ECO:0007669"/>
    <property type="project" value="UniProtKB-SubCell"/>
</dbReference>
<comment type="caution">
    <text evidence="12">The sequence shown here is derived from an EMBL/GenBank/DDBJ whole genome shotgun (WGS) entry which is preliminary data.</text>
</comment>
<dbReference type="SMART" id="SM00181">
    <property type="entry name" value="EGF"/>
    <property type="match status" value="3"/>
</dbReference>
<dbReference type="CDD" id="cd00055">
    <property type="entry name" value="EGF_Lam"/>
    <property type="match status" value="4"/>
</dbReference>
<keyword evidence="4" id="KW-0084">Basement membrane</keyword>
<dbReference type="GO" id="GO:0007411">
    <property type="term" value="P:axon guidance"/>
    <property type="evidence" value="ECO:0007669"/>
    <property type="project" value="TreeGrafter"/>
</dbReference>
<dbReference type="PROSITE" id="PS50027">
    <property type="entry name" value="EGF_LAM_2"/>
    <property type="match status" value="1"/>
</dbReference>
<comment type="subcellular location">
    <subcellularLocation>
        <location evidence="1">Secreted</location>
        <location evidence="1">Extracellular space</location>
        <location evidence="1">Extracellular matrix</location>
        <location evidence="1">Basement membrane</location>
    </subcellularLocation>
</comment>
<evidence type="ECO:0000256" key="9">
    <source>
        <dbReference type="SAM" id="Coils"/>
    </source>
</evidence>
<evidence type="ECO:0000259" key="11">
    <source>
        <dbReference type="PROSITE" id="PS51115"/>
    </source>
</evidence>
<feature type="coiled-coil region" evidence="9">
    <location>
        <begin position="790"/>
        <end position="845"/>
    </location>
</feature>
<dbReference type="GO" id="GO:0009887">
    <property type="term" value="P:animal organ morphogenesis"/>
    <property type="evidence" value="ECO:0007669"/>
    <property type="project" value="TreeGrafter"/>
</dbReference>
<dbReference type="Gene3D" id="2.10.25.10">
    <property type="entry name" value="Laminin"/>
    <property type="match status" value="2"/>
</dbReference>
<dbReference type="EMBL" id="WBMX01006961">
    <property type="protein sequence ID" value="NXC20555.1"/>
    <property type="molecule type" value="Genomic_DNA"/>
</dbReference>
<keyword evidence="13" id="KW-1185">Reference proteome</keyword>
<accession>A0A851LYS2</accession>
<feature type="domain" description="Laminin EGF-like" evidence="10">
    <location>
        <begin position="197"/>
        <end position="252"/>
    </location>
</feature>
<dbReference type="FunFam" id="2.10.25.10:FF:000174">
    <property type="entry name" value="Laminin subunit gamma-1"/>
    <property type="match status" value="1"/>
</dbReference>
<name>A0A851LYS2_CORCR</name>
<evidence type="ECO:0000256" key="3">
    <source>
        <dbReference type="ARBA" id="ARBA00022737"/>
    </source>
</evidence>
<dbReference type="PROSITE" id="PS51115">
    <property type="entry name" value="LAMININ_IVA"/>
    <property type="match status" value="1"/>
</dbReference>